<evidence type="ECO:0000313" key="2">
    <source>
        <dbReference type="Proteomes" id="UP000242254"/>
    </source>
</evidence>
<dbReference type="GeneID" id="35443905"/>
<sequence length="83" mass="9398">MYTLFEVAHTQLPISIKEILLYLSQLDRFLDVVVSFVHTYATTSKPSDIQKLHPPTLSDSDMAVIVNGRSNRNRKASTSHCLH</sequence>
<protein>
    <submittedName>
        <fullName evidence="1">Uncharacterized protein</fullName>
    </submittedName>
</protein>
<reference evidence="1 2" key="1">
    <citation type="journal article" date="2016" name="Proc. Natl. Acad. Sci. U.S.A.">
        <title>Lipid metabolic changes in an early divergent fungus govern the establishment of a mutualistic symbiosis with endobacteria.</title>
        <authorList>
            <person name="Lastovetsky O.A."/>
            <person name="Gaspar M.L."/>
            <person name="Mondo S.J."/>
            <person name="LaButti K.M."/>
            <person name="Sandor L."/>
            <person name="Grigoriev I.V."/>
            <person name="Henry S.A."/>
            <person name="Pawlowska T.E."/>
        </authorList>
    </citation>
    <scope>NUCLEOTIDE SEQUENCE [LARGE SCALE GENOMIC DNA]</scope>
    <source>
        <strain evidence="1 2">ATCC 52813</strain>
    </source>
</reference>
<dbReference type="AlphaFoldDB" id="A0A2G4SYJ2"/>
<organism evidence="1 2">
    <name type="scientific">Rhizopus microsporus ATCC 52813</name>
    <dbReference type="NCBI Taxonomy" id="1340429"/>
    <lineage>
        <taxon>Eukaryota</taxon>
        <taxon>Fungi</taxon>
        <taxon>Fungi incertae sedis</taxon>
        <taxon>Mucoromycota</taxon>
        <taxon>Mucoromycotina</taxon>
        <taxon>Mucoromycetes</taxon>
        <taxon>Mucorales</taxon>
        <taxon>Mucorineae</taxon>
        <taxon>Rhizopodaceae</taxon>
        <taxon>Rhizopus</taxon>
    </lineage>
</organism>
<name>A0A2G4SYJ2_RHIZD</name>
<dbReference type="Proteomes" id="UP000242254">
    <property type="component" value="Unassembled WGS sequence"/>
</dbReference>
<proteinExistence type="predicted"/>
<dbReference type="RefSeq" id="XP_023467512.1">
    <property type="nucleotide sequence ID" value="XM_023612916.1"/>
</dbReference>
<gene>
    <name evidence="1" type="ORF">RHIMIDRAFT_280489</name>
</gene>
<keyword evidence="2" id="KW-1185">Reference proteome</keyword>
<accession>A0A2G4SYJ2</accession>
<evidence type="ECO:0000313" key="1">
    <source>
        <dbReference type="EMBL" id="PHZ13804.1"/>
    </source>
</evidence>
<dbReference type="EMBL" id="KZ303847">
    <property type="protein sequence ID" value="PHZ13804.1"/>
    <property type="molecule type" value="Genomic_DNA"/>
</dbReference>